<accession>A0A5R9GRZ1</accession>
<organism evidence="2 3">
    <name type="scientific">Mariprofundus erugo</name>
    <dbReference type="NCBI Taxonomy" id="2528639"/>
    <lineage>
        <taxon>Bacteria</taxon>
        <taxon>Pseudomonadati</taxon>
        <taxon>Pseudomonadota</taxon>
        <taxon>Candidatius Mariprofundia</taxon>
        <taxon>Mariprofundales</taxon>
        <taxon>Mariprofundaceae</taxon>
        <taxon>Mariprofundus</taxon>
    </lineage>
</organism>
<proteinExistence type="predicted"/>
<dbReference type="EMBL" id="VBRY01000002">
    <property type="protein sequence ID" value="TLS68670.1"/>
    <property type="molecule type" value="Genomic_DNA"/>
</dbReference>
<dbReference type="AlphaFoldDB" id="A0A5R9GRZ1"/>
<protein>
    <submittedName>
        <fullName evidence="2">Uncharacterized protein</fullName>
    </submittedName>
</protein>
<evidence type="ECO:0000313" key="3">
    <source>
        <dbReference type="Proteomes" id="UP000306585"/>
    </source>
</evidence>
<dbReference type="InterPro" id="IPR005619">
    <property type="entry name" value="Uncharacterised_YajG"/>
</dbReference>
<dbReference type="RefSeq" id="WP_138238289.1">
    <property type="nucleotide sequence ID" value="NZ_VBRY01000002.1"/>
</dbReference>
<evidence type="ECO:0000313" key="2">
    <source>
        <dbReference type="EMBL" id="TLS68670.1"/>
    </source>
</evidence>
<comment type="caution">
    <text evidence="2">The sequence shown here is derived from an EMBL/GenBank/DDBJ whole genome shotgun (WGS) entry which is preliminary data.</text>
</comment>
<feature type="signal peptide" evidence="1">
    <location>
        <begin position="1"/>
        <end position="21"/>
    </location>
</feature>
<keyword evidence="3" id="KW-1185">Reference proteome</keyword>
<dbReference type="Proteomes" id="UP000306585">
    <property type="component" value="Unassembled WGS sequence"/>
</dbReference>
<name>A0A5R9GRZ1_9PROT</name>
<dbReference type="Pfam" id="PF03923">
    <property type="entry name" value="Lipoprotein_16"/>
    <property type="match status" value="1"/>
</dbReference>
<feature type="chain" id="PRO_5024446197" evidence="1">
    <location>
        <begin position="22"/>
        <end position="186"/>
    </location>
</feature>
<sequence>MWRFSQIVAMTLLLAASSAQAESMTTAIAMKAGEGANTALSIEDARTTTSAGQTVDGNVLVTPTDITASLYDYMTRALTTAGYHVIPYTPQLASGVVIHIRAIEYSSSRHMLKSKVEVRVVLDAKENSSDTTRTYRIEVEDQFAFSPSSEDNSQMLGNGLAAAATAVLGDFSPTMAPTQTNTPAGR</sequence>
<reference evidence="2 3" key="1">
    <citation type="journal article" date="2019" name="Appl. Environ. Microbiol.">
        <title>Environmental Evidence and Genomic Insight of Iron-oxidizing Bacteria Preference Towards More Corrosion Resistant Stainless Steel at Higher Salinities.</title>
        <authorList>
            <person name="Garrison C.E."/>
            <person name="Price K.A."/>
            <person name="Field E.K."/>
        </authorList>
    </citation>
    <scope>NUCLEOTIDE SEQUENCE [LARGE SCALE GENOMIC DNA]</scope>
    <source>
        <strain evidence="2 3">P3</strain>
    </source>
</reference>
<evidence type="ECO:0000256" key="1">
    <source>
        <dbReference type="SAM" id="SignalP"/>
    </source>
</evidence>
<keyword evidence="1" id="KW-0732">Signal</keyword>
<gene>
    <name evidence="2" type="ORF">FEF65_02920</name>
</gene>